<dbReference type="STRING" id="1249552.PS2015_1429"/>
<dbReference type="OrthoDB" id="7063573at2"/>
<evidence type="ECO:0000256" key="1">
    <source>
        <dbReference type="SAM" id="MobiDB-lite"/>
    </source>
</evidence>
<name>A0A0S2KCN4_9GAMM</name>
<sequence length="292" mass="31727">MPKAILALRQYPIALLVAAAMFLCSLIIATQSLGLIRGGGGDDQGSGMGGTGKSGSFGDSGFGGTGGPVPYLGDSSQQEVQQGDSVDGPQAEWPAPWFPRELETADIPEEMQPLIELQRNPPVDPFTQPAMPVATDSDALRIQDLANDNLIAPETRRIIELANRQDSTMIEEASLEIQATIPEMPPLVETLTESLAQQNQRPATESVDAEYLNHEPEQNDLPPLSVPELANSPDTDGMNEPEGQQAPDQTNEELRRDTPERISRPELPPFQRMRPAVDRASIKPPRPQPMRI</sequence>
<dbReference type="Proteomes" id="UP000065641">
    <property type="component" value="Chromosome"/>
</dbReference>
<feature type="region of interest" description="Disordered" evidence="1">
    <location>
        <begin position="44"/>
        <end position="95"/>
    </location>
</feature>
<feature type="compositionally biased region" description="Polar residues" evidence="1">
    <location>
        <begin position="74"/>
        <end position="84"/>
    </location>
</feature>
<reference evidence="2 3" key="1">
    <citation type="submission" date="2015-11" db="EMBL/GenBank/DDBJ databases">
        <authorList>
            <person name="Zhang Y."/>
            <person name="Guo Z."/>
        </authorList>
    </citation>
    <scope>NUCLEOTIDE SEQUENCE [LARGE SCALE GENOMIC DNA]</scope>
    <source>
        <strain evidence="2 3">KCTC 32221</strain>
    </source>
</reference>
<proteinExistence type="predicted"/>
<evidence type="ECO:0000313" key="3">
    <source>
        <dbReference type="Proteomes" id="UP000065641"/>
    </source>
</evidence>
<feature type="compositionally biased region" description="Gly residues" evidence="1">
    <location>
        <begin position="44"/>
        <end position="67"/>
    </location>
</feature>
<accession>A0A0S2KCN4</accession>
<keyword evidence="3" id="KW-1185">Reference proteome</keyword>
<evidence type="ECO:0000313" key="2">
    <source>
        <dbReference type="EMBL" id="ALO46086.1"/>
    </source>
</evidence>
<protein>
    <submittedName>
        <fullName evidence="2">Uncharacterized protein</fullName>
    </submittedName>
</protein>
<feature type="compositionally biased region" description="Basic and acidic residues" evidence="1">
    <location>
        <begin position="252"/>
        <end position="264"/>
    </location>
</feature>
<feature type="region of interest" description="Disordered" evidence="1">
    <location>
        <begin position="215"/>
        <end position="292"/>
    </location>
</feature>
<dbReference type="AlphaFoldDB" id="A0A0S2KCN4"/>
<gene>
    <name evidence="2" type="ORF">PS2015_1429</name>
</gene>
<dbReference type="EMBL" id="CP013189">
    <property type="protein sequence ID" value="ALO46086.1"/>
    <property type="molecule type" value="Genomic_DNA"/>
</dbReference>
<organism evidence="2 3">
    <name type="scientific">Pseudohongiella spirulinae</name>
    <dbReference type="NCBI Taxonomy" id="1249552"/>
    <lineage>
        <taxon>Bacteria</taxon>
        <taxon>Pseudomonadati</taxon>
        <taxon>Pseudomonadota</taxon>
        <taxon>Gammaproteobacteria</taxon>
        <taxon>Pseudomonadales</taxon>
        <taxon>Pseudohongiellaceae</taxon>
        <taxon>Pseudohongiella</taxon>
    </lineage>
</organism>
<dbReference type="RefSeq" id="WP_058021563.1">
    <property type="nucleotide sequence ID" value="NZ_CP013189.1"/>
</dbReference>
<dbReference type="KEGG" id="pspi:PS2015_1429"/>